<evidence type="ECO:0000313" key="5">
    <source>
        <dbReference type="Proteomes" id="UP001321749"/>
    </source>
</evidence>
<dbReference type="PANTHER" id="PTHR48070">
    <property type="entry name" value="ESTERASE OVCA2"/>
    <property type="match status" value="1"/>
</dbReference>
<dbReference type="GO" id="GO:0005737">
    <property type="term" value="C:cytoplasm"/>
    <property type="evidence" value="ECO:0007669"/>
    <property type="project" value="TreeGrafter"/>
</dbReference>
<dbReference type="SUPFAM" id="SSF53474">
    <property type="entry name" value="alpha/beta-Hydrolases"/>
    <property type="match status" value="1"/>
</dbReference>
<organism evidence="4 5">
    <name type="scientific">Cladorrhinum samala</name>
    <dbReference type="NCBI Taxonomy" id="585594"/>
    <lineage>
        <taxon>Eukaryota</taxon>
        <taxon>Fungi</taxon>
        <taxon>Dikarya</taxon>
        <taxon>Ascomycota</taxon>
        <taxon>Pezizomycotina</taxon>
        <taxon>Sordariomycetes</taxon>
        <taxon>Sordariomycetidae</taxon>
        <taxon>Sordariales</taxon>
        <taxon>Podosporaceae</taxon>
        <taxon>Cladorrhinum</taxon>
    </lineage>
</organism>
<keyword evidence="5" id="KW-1185">Reference proteome</keyword>
<dbReference type="InterPro" id="IPR050593">
    <property type="entry name" value="LovG"/>
</dbReference>
<proteinExistence type="inferred from homology"/>
<dbReference type="PANTHER" id="PTHR48070:SF3">
    <property type="entry name" value="ESTERASE DBAE-RELATED"/>
    <property type="match status" value="1"/>
</dbReference>
<comment type="similarity">
    <text evidence="1">Belongs to the LovG family.</text>
</comment>
<dbReference type="Proteomes" id="UP001321749">
    <property type="component" value="Unassembled WGS sequence"/>
</dbReference>
<dbReference type="GO" id="GO:0005634">
    <property type="term" value="C:nucleus"/>
    <property type="evidence" value="ECO:0007669"/>
    <property type="project" value="TreeGrafter"/>
</dbReference>
<protein>
    <submittedName>
        <fullName evidence="4">Serine hydrolase FSH</fullName>
    </submittedName>
</protein>
<dbReference type="Pfam" id="PF03959">
    <property type="entry name" value="FSH1"/>
    <property type="match status" value="1"/>
</dbReference>
<feature type="domain" description="Serine hydrolase" evidence="3">
    <location>
        <begin position="12"/>
        <end position="247"/>
    </location>
</feature>
<evidence type="ECO:0000259" key="3">
    <source>
        <dbReference type="Pfam" id="PF03959"/>
    </source>
</evidence>
<dbReference type="EMBL" id="MU865007">
    <property type="protein sequence ID" value="KAK4460634.1"/>
    <property type="molecule type" value="Genomic_DNA"/>
</dbReference>
<dbReference type="InterPro" id="IPR005645">
    <property type="entry name" value="FSH-like_dom"/>
</dbReference>
<name>A0AAV9HKX8_9PEZI</name>
<dbReference type="InterPro" id="IPR029058">
    <property type="entry name" value="AB_hydrolase_fold"/>
</dbReference>
<dbReference type="GO" id="GO:0016787">
    <property type="term" value="F:hydrolase activity"/>
    <property type="evidence" value="ECO:0007669"/>
    <property type="project" value="UniProtKB-KW"/>
</dbReference>
<accession>A0AAV9HKX8</accession>
<gene>
    <name evidence="4" type="ORF">QBC42DRAFT_271872</name>
</gene>
<evidence type="ECO:0000313" key="4">
    <source>
        <dbReference type="EMBL" id="KAK4460634.1"/>
    </source>
</evidence>
<reference evidence="4" key="1">
    <citation type="journal article" date="2023" name="Mol. Phylogenet. Evol.">
        <title>Genome-scale phylogeny and comparative genomics of the fungal order Sordariales.</title>
        <authorList>
            <person name="Hensen N."/>
            <person name="Bonometti L."/>
            <person name="Westerberg I."/>
            <person name="Brannstrom I.O."/>
            <person name="Guillou S."/>
            <person name="Cros-Aarteil S."/>
            <person name="Calhoun S."/>
            <person name="Haridas S."/>
            <person name="Kuo A."/>
            <person name="Mondo S."/>
            <person name="Pangilinan J."/>
            <person name="Riley R."/>
            <person name="LaButti K."/>
            <person name="Andreopoulos B."/>
            <person name="Lipzen A."/>
            <person name="Chen C."/>
            <person name="Yan M."/>
            <person name="Daum C."/>
            <person name="Ng V."/>
            <person name="Clum A."/>
            <person name="Steindorff A."/>
            <person name="Ohm R.A."/>
            <person name="Martin F."/>
            <person name="Silar P."/>
            <person name="Natvig D.O."/>
            <person name="Lalanne C."/>
            <person name="Gautier V."/>
            <person name="Ament-Velasquez S.L."/>
            <person name="Kruys A."/>
            <person name="Hutchinson M.I."/>
            <person name="Powell A.J."/>
            <person name="Barry K."/>
            <person name="Miller A.N."/>
            <person name="Grigoriev I.V."/>
            <person name="Debuchy R."/>
            <person name="Gladieux P."/>
            <person name="Hiltunen Thoren M."/>
            <person name="Johannesson H."/>
        </authorList>
    </citation>
    <scope>NUCLEOTIDE SEQUENCE</scope>
    <source>
        <strain evidence="4">PSN324</strain>
    </source>
</reference>
<evidence type="ECO:0000256" key="1">
    <source>
        <dbReference type="ARBA" id="ARBA00005863"/>
    </source>
</evidence>
<sequence>MAHSPSTTLPLPRILCLHGGGVNGYVFRLQMRGFLSRTLSPHFRLVFVDAPYQCPPHPAIVTVYGEHAPFYRWLRYQDDHDPVDARQCSARILTQIRSAMDDDEGTGEWVGVLGFSQGAKIAASLLWLQERIGGGGGIPLLPREVRFRFGIFMAGSAPIVLLDPTGALGRAPRYVETADNLSLAFADWPESNEGEHVITLPTLHVHGLLDEGIERHRKLLKLYCKTGTARVVEWMGDHRLPIKSMDVGMVTSGMLEMAKETGVY</sequence>
<dbReference type="GO" id="GO:0044550">
    <property type="term" value="P:secondary metabolite biosynthetic process"/>
    <property type="evidence" value="ECO:0007669"/>
    <property type="project" value="TreeGrafter"/>
</dbReference>
<dbReference type="AlphaFoldDB" id="A0AAV9HKX8"/>
<reference evidence="4" key="2">
    <citation type="submission" date="2023-06" db="EMBL/GenBank/DDBJ databases">
        <authorList>
            <consortium name="Lawrence Berkeley National Laboratory"/>
            <person name="Mondo S.J."/>
            <person name="Hensen N."/>
            <person name="Bonometti L."/>
            <person name="Westerberg I."/>
            <person name="Brannstrom I.O."/>
            <person name="Guillou S."/>
            <person name="Cros-Aarteil S."/>
            <person name="Calhoun S."/>
            <person name="Haridas S."/>
            <person name="Kuo A."/>
            <person name="Pangilinan J."/>
            <person name="Riley R."/>
            <person name="Labutti K."/>
            <person name="Andreopoulos B."/>
            <person name="Lipzen A."/>
            <person name="Chen C."/>
            <person name="Yanf M."/>
            <person name="Daum C."/>
            <person name="Ng V."/>
            <person name="Clum A."/>
            <person name="Steindorff A."/>
            <person name="Ohm R."/>
            <person name="Martin F."/>
            <person name="Silar P."/>
            <person name="Natvig D."/>
            <person name="Lalanne C."/>
            <person name="Gautier V."/>
            <person name="Ament-Velasquez S.L."/>
            <person name="Kruys A."/>
            <person name="Hutchinson M.I."/>
            <person name="Powell A.J."/>
            <person name="Barry K."/>
            <person name="Miller A.N."/>
            <person name="Grigoriev I.V."/>
            <person name="Debuchy R."/>
            <person name="Gladieux P."/>
            <person name="Thoren M.H."/>
            <person name="Johannesson H."/>
        </authorList>
    </citation>
    <scope>NUCLEOTIDE SEQUENCE</scope>
    <source>
        <strain evidence="4">PSN324</strain>
    </source>
</reference>
<keyword evidence="2 4" id="KW-0378">Hydrolase</keyword>
<evidence type="ECO:0000256" key="2">
    <source>
        <dbReference type="ARBA" id="ARBA00022801"/>
    </source>
</evidence>
<comment type="caution">
    <text evidence="4">The sequence shown here is derived from an EMBL/GenBank/DDBJ whole genome shotgun (WGS) entry which is preliminary data.</text>
</comment>
<dbReference type="Gene3D" id="3.40.50.1820">
    <property type="entry name" value="alpha/beta hydrolase"/>
    <property type="match status" value="1"/>
</dbReference>